<accession>A0A401R4R2</accession>
<protein>
    <submittedName>
        <fullName evidence="1">Uncharacterized protein</fullName>
    </submittedName>
</protein>
<proteinExistence type="predicted"/>
<evidence type="ECO:0000313" key="2">
    <source>
        <dbReference type="Proteomes" id="UP000288351"/>
    </source>
</evidence>
<dbReference type="AlphaFoldDB" id="A0A401R4R2"/>
<name>A0A401R4R2_STRNR</name>
<dbReference type="Proteomes" id="UP000288351">
    <property type="component" value="Unassembled WGS sequence"/>
</dbReference>
<sequence length="173" mass="19186">MPGLSQSSAPAGPDVYVACLGKHGERYVPFLHNEHAQAVASQWGADHPDKPAHVEKWDRPQWEHEGPGGIRAIRDRIPDRRLVHHAHAVFLPGGERLNIGRDEQWSVAAWEFETDLYTDLPVRWNTVRRPGQEVEAQVRGTDQGAVTAAFGEACAQAVDRARNPGRYGDLDAC</sequence>
<organism evidence="1 2">
    <name type="scientific">Streptomyces noursei</name>
    <name type="common">Streptomyces albulus</name>
    <dbReference type="NCBI Taxonomy" id="1971"/>
    <lineage>
        <taxon>Bacteria</taxon>
        <taxon>Bacillati</taxon>
        <taxon>Actinomycetota</taxon>
        <taxon>Actinomycetes</taxon>
        <taxon>Kitasatosporales</taxon>
        <taxon>Streptomycetaceae</taxon>
        <taxon>Streptomyces</taxon>
    </lineage>
</organism>
<dbReference type="EMBL" id="BHXC01000006">
    <property type="protein sequence ID" value="GCB92583.1"/>
    <property type="molecule type" value="Genomic_DNA"/>
</dbReference>
<reference evidence="1 2" key="1">
    <citation type="journal article" date="2019" name="Microbiol. Resour. Announc.">
        <title>Draft Genome Sequence of the Most Traditional epsilon-Poly-l-Lysine Producer, Streptomyces albulus NBRC14147.</title>
        <authorList>
            <person name="Yamanaka K."/>
            <person name="Hamano Y."/>
        </authorList>
    </citation>
    <scope>NUCLEOTIDE SEQUENCE [LARGE SCALE GENOMIC DNA]</scope>
    <source>
        <strain evidence="1 2">NBRC 14147</strain>
    </source>
</reference>
<comment type="caution">
    <text evidence="1">The sequence shown here is derived from an EMBL/GenBank/DDBJ whole genome shotgun (WGS) entry which is preliminary data.</text>
</comment>
<gene>
    <name evidence="1" type="ORF">SALB_05350</name>
</gene>
<evidence type="ECO:0000313" key="1">
    <source>
        <dbReference type="EMBL" id="GCB92583.1"/>
    </source>
</evidence>